<organism evidence="2 3">
    <name type="scientific">Candidatus Aphodenecus pullistercoris</name>
    <dbReference type="NCBI Taxonomy" id="2840669"/>
    <lineage>
        <taxon>Bacteria</taxon>
        <taxon>Pseudomonadati</taxon>
        <taxon>Spirochaetota</taxon>
        <taxon>Spirochaetia</taxon>
        <taxon>Spirochaetales</taxon>
        <taxon>Candidatus Aphodenecus</taxon>
    </lineage>
</organism>
<reference evidence="2" key="2">
    <citation type="journal article" date="2021" name="PeerJ">
        <title>Extensive microbial diversity within the chicken gut microbiome revealed by metagenomics and culture.</title>
        <authorList>
            <person name="Gilroy R."/>
            <person name="Ravi A."/>
            <person name="Getino M."/>
            <person name="Pursley I."/>
            <person name="Horton D.L."/>
            <person name="Alikhan N.F."/>
            <person name="Baker D."/>
            <person name="Gharbi K."/>
            <person name="Hall N."/>
            <person name="Watson M."/>
            <person name="Adriaenssens E.M."/>
            <person name="Foster-Nyarko E."/>
            <person name="Jarju S."/>
            <person name="Secka A."/>
            <person name="Antonio M."/>
            <person name="Oren A."/>
            <person name="Chaudhuri R.R."/>
            <person name="La Ragione R."/>
            <person name="Hildebrand F."/>
            <person name="Pallen M.J."/>
        </authorList>
    </citation>
    <scope>NUCLEOTIDE SEQUENCE</scope>
    <source>
        <strain evidence="2">11167</strain>
    </source>
</reference>
<evidence type="ECO:0000313" key="3">
    <source>
        <dbReference type="Proteomes" id="UP000823633"/>
    </source>
</evidence>
<dbReference type="AlphaFoldDB" id="A0A9D9E7Z8"/>
<name>A0A9D9E7Z8_9SPIR</name>
<comment type="caution">
    <text evidence="2">The sequence shown here is derived from an EMBL/GenBank/DDBJ whole genome shotgun (WGS) entry which is preliminary data.</text>
</comment>
<protein>
    <recommendedName>
        <fullName evidence="1">DUF5655 domain-containing protein</fullName>
    </recommendedName>
</protein>
<dbReference type="EMBL" id="JADIMU010000017">
    <property type="protein sequence ID" value="MBO8442648.1"/>
    <property type="molecule type" value="Genomic_DNA"/>
</dbReference>
<proteinExistence type="predicted"/>
<reference evidence="2" key="1">
    <citation type="submission" date="2020-10" db="EMBL/GenBank/DDBJ databases">
        <authorList>
            <person name="Gilroy R."/>
        </authorList>
    </citation>
    <scope>NUCLEOTIDE SEQUENCE</scope>
    <source>
        <strain evidence="2">11167</strain>
    </source>
</reference>
<dbReference type="Proteomes" id="UP000823633">
    <property type="component" value="Unassembled WGS sequence"/>
</dbReference>
<accession>A0A9D9E7Z8</accession>
<feature type="domain" description="DUF5655" evidence="1">
    <location>
        <begin position="13"/>
        <end position="123"/>
    </location>
</feature>
<sequence>MIPASERAFFIGHESALPIYERLREAVCALDEGIEVRVGRSQLSFYGRHMFAAVSFLKARKAADRPPVYLTLTVGLPFRLDTPRVDVATEPYPGRWTHHLTLSLEADVDEELMAWVAEAYDFSEAKR</sequence>
<evidence type="ECO:0000259" key="1">
    <source>
        <dbReference type="Pfam" id="PF18899"/>
    </source>
</evidence>
<gene>
    <name evidence="2" type="ORF">IAC42_02655</name>
</gene>
<dbReference type="Pfam" id="PF18899">
    <property type="entry name" value="DUF5655"/>
    <property type="match status" value="1"/>
</dbReference>
<evidence type="ECO:0000313" key="2">
    <source>
        <dbReference type="EMBL" id="MBO8442648.1"/>
    </source>
</evidence>
<dbReference type="InterPro" id="IPR043714">
    <property type="entry name" value="DUF5655"/>
</dbReference>